<keyword evidence="3 4" id="KW-0539">Nucleus</keyword>
<dbReference type="AlphaFoldDB" id="A0A6J8CHV7"/>
<reference evidence="6 7" key="1">
    <citation type="submission" date="2020-06" db="EMBL/GenBank/DDBJ databases">
        <authorList>
            <person name="Li R."/>
            <person name="Bekaert M."/>
        </authorList>
    </citation>
    <scope>NUCLEOTIDE SEQUENCE [LARGE SCALE GENOMIC DNA]</scope>
    <source>
        <strain evidence="7">wild</strain>
    </source>
</reference>
<evidence type="ECO:0000256" key="2">
    <source>
        <dbReference type="ARBA" id="ARBA00023155"/>
    </source>
</evidence>
<dbReference type="CDD" id="cd00086">
    <property type="entry name" value="homeodomain"/>
    <property type="match status" value="1"/>
</dbReference>
<evidence type="ECO:0000313" key="7">
    <source>
        <dbReference type="Proteomes" id="UP000507470"/>
    </source>
</evidence>
<dbReference type="EMBL" id="CACVKT020005429">
    <property type="protein sequence ID" value="CAC5395096.1"/>
    <property type="molecule type" value="Genomic_DNA"/>
</dbReference>
<organism evidence="6 7">
    <name type="scientific">Mytilus coruscus</name>
    <name type="common">Sea mussel</name>
    <dbReference type="NCBI Taxonomy" id="42192"/>
    <lineage>
        <taxon>Eukaryota</taxon>
        <taxon>Metazoa</taxon>
        <taxon>Spiralia</taxon>
        <taxon>Lophotrochozoa</taxon>
        <taxon>Mollusca</taxon>
        <taxon>Bivalvia</taxon>
        <taxon>Autobranchia</taxon>
        <taxon>Pteriomorphia</taxon>
        <taxon>Mytilida</taxon>
        <taxon>Mytiloidea</taxon>
        <taxon>Mytilidae</taxon>
        <taxon>Mytilinae</taxon>
        <taxon>Mytilus</taxon>
    </lineage>
</organism>
<keyword evidence="1 4" id="KW-0238">DNA-binding</keyword>
<keyword evidence="7" id="KW-1185">Reference proteome</keyword>
<evidence type="ECO:0000256" key="4">
    <source>
        <dbReference type="PROSITE-ProRule" id="PRU00108"/>
    </source>
</evidence>
<name>A0A6J8CHV7_MYTCO</name>
<evidence type="ECO:0000256" key="1">
    <source>
        <dbReference type="ARBA" id="ARBA00023125"/>
    </source>
</evidence>
<evidence type="ECO:0000313" key="6">
    <source>
        <dbReference type="EMBL" id="CAC5395096.1"/>
    </source>
</evidence>
<dbReference type="Pfam" id="PF05920">
    <property type="entry name" value="Homeobox_KN"/>
    <property type="match status" value="1"/>
</dbReference>
<dbReference type="GO" id="GO:0006355">
    <property type="term" value="P:regulation of DNA-templated transcription"/>
    <property type="evidence" value="ECO:0007669"/>
    <property type="project" value="InterPro"/>
</dbReference>
<sequence>MNDSAFIQLTPSTTLSDVIAATIHDIPVDDDSNSSLEQYLDYSQTTTTQDDSTYSSYPSAIQSSYQTPIKTNGKPALTIQTPGHYFSPAGDSRFNDSLSGLLGSPPPDSPLARNPFFSDLQAVLANDCKASNSLSECLLTTMTTQPHQDVFNREQNLQLRFNSLQGSFPDDIKQLSNFYRYQAAIVETERFRHVQPNNYPDHYKKSLNNHYDSQLHQIMDRVERSLSLLEESHQMKPVVSSVNCIKQRPLLSKKAVRHMEDWYDQHLEHPYPNNIIIDQLAVKGNIQVEQVKKWFANKRNRNNNTRTLTEIARKKRKLAMQHSC</sequence>
<evidence type="ECO:0000259" key="5">
    <source>
        <dbReference type="PROSITE" id="PS50071"/>
    </source>
</evidence>
<keyword evidence="2 4" id="KW-0371">Homeobox</keyword>
<dbReference type="SUPFAM" id="SSF46689">
    <property type="entry name" value="Homeodomain-like"/>
    <property type="match status" value="1"/>
</dbReference>
<protein>
    <recommendedName>
        <fullName evidence="5">Homeobox domain-containing protein</fullName>
    </recommendedName>
</protein>
<dbReference type="SMART" id="SM00389">
    <property type="entry name" value="HOX"/>
    <property type="match status" value="1"/>
</dbReference>
<dbReference type="PROSITE" id="PS50071">
    <property type="entry name" value="HOMEOBOX_2"/>
    <property type="match status" value="1"/>
</dbReference>
<dbReference type="Gene3D" id="1.10.10.60">
    <property type="entry name" value="Homeodomain-like"/>
    <property type="match status" value="1"/>
</dbReference>
<feature type="domain" description="Homeobox" evidence="5">
    <location>
        <begin position="246"/>
        <end position="305"/>
    </location>
</feature>
<comment type="subcellular location">
    <subcellularLocation>
        <location evidence="4">Nucleus</location>
    </subcellularLocation>
</comment>
<dbReference type="InterPro" id="IPR008422">
    <property type="entry name" value="KN_HD"/>
</dbReference>
<dbReference type="Proteomes" id="UP000507470">
    <property type="component" value="Unassembled WGS sequence"/>
</dbReference>
<feature type="DNA-binding region" description="Homeobox" evidence="4">
    <location>
        <begin position="248"/>
        <end position="306"/>
    </location>
</feature>
<dbReference type="GO" id="GO:0003677">
    <property type="term" value="F:DNA binding"/>
    <property type="evidence" value="ECO:0007669"/>
    <property type="project" value="UniProtKB-UniRule"/>
</dbReference>
<dbReference type="InterPro" id="IPR001356">
    <property type="entry name" value="HD"/>
</dbReference>
<proteinExistence type="predicted"/>
<dbReference type="InterPro" id="IPR009057">
    <property type="entry name" value="Homeodomain-like_sf"/>
</dbReference>
<dbReference type="OrthoDB" id="4187154at2759"/>
<dbReference type="GO" id="GO:0005634">
    <property type="term" value="C:nucleus"/>
    <property type="evidence" value="ECO:0007669"/>
    <property type="project" value="UniProtKB-SubCell"/>
</dbReference>
<accession>A0A6J8CHV7</accession>
<evidence type="ECO:0000256" key="3">
    <source>
        <dbReference type="ARBA" id="ARBA00023242"/>
    </source>
</evidence>
<gene>
    <name evidence="6" type="ORF">MCOR_29793</name>
</gene>